<dbReference type="Proteomes" id="UP000182409">
    <property type="component" value="Unassembled WGS sequence"/>
</dbReference>
<dbReference type="Gene3D" id="1.10.1740.10">
    <property type="match status" value="1"/>
</dbReference>
<evidence type="ECO:0000259" key="7">
    <source>
        <dbReference type="Pfam" id="PF08281"/>
    </source>
</evidence>
<dbReference type="GO" id="GO:0016987">
    <property type="term" value="F:sigma factor activity"/>
    <property type="evidence" value="ECO:0007669"/>
    <property type="project" value="UniProtKB-KW"/>
</dbReference>
<dbReference type="NCBIfam" id="TIGR02937">
    <property type="entry name" value="sigma70-ECF"/>
    <property type="match status" value="1"/>
</dbReference>
<keyword evidence="4" id="KW-0238">DNA-binding</keyword>
<dbReference type="AlphaFoldDB" id="A0A1H4T9Q2"/>
<name>A0A1H4T9Q2_9BACT</name>
<evidence type="ECO:0000256" key="4">
    <source>
        <dbReference type="ARBA" id="ARBA00023125"/>
    </source>
</evidence>
<organism evidence="8 9">
    <name type="scientific">Terriglobus roseus</name>
    <dbReference type="NCBI Taxonomy" id="392734"/>
    <lineage>
        <taxon>Bacteria</taxon>
        <taxon>Pseudomonadati</taxon>
        <taxon>Acidobacteriota</taxon>
        <taxon>Terriglobia</taxon>
        <taxon>Terriglobales</taxon>
        <taxon>Acidobacteriaceae</taxon>
        <taxon>Terriglobus</taxon>
    </lineage>
</organism>
<dbReference type="GO" id="GO:0003677">
    <property type="term" value="F:DNA binding"/>
    <property type="evidence" value="ECO:0007669"/>
    <property type="project" value="UniProtKB-KW"/>
</dbReference>
<dbReference type="PANTHER" id="PTHR43133:SF8">
    <property type="entry name" value="RNA POLYMERASE SIGMA FACTOR HI_1459-RELATED"/>
    <property type="match status" value="1"/>
</dbReference>
<dbReference type="InterPro" id="IPR013249">
    <property type="entry name" value="RNA_pol_sigma70_r4_t2"/>
</dbReference>
<comment type="similarity">
    <text evidence="1">Belongs to the sigma-70 factor family. ECF subfamily.</text>
</comment>
<reference evidence="8 9" key="1">
    <citation type="submission" date="2016-10" db="EMBL/GenBank/DDBJ databases">
        <authorList>
            <person name="de Groot N.N."/>
        </authorList>
    </citation>
    <scope>NUCLEOTIDE SEQUENCE [LARGE SCALE GENOMIC DNA]</scope>
    <source>
        <strain evidence="8 9">AB35.6</strain>
    </source>
</reference>
<dbReference type="InterPro" id="IPR014284">
    <property type="entry name" value="RNA_pol_sigma-70_dom"/>
</dbReference>
<evidence type="ECO:0000313" key="9">
    <source>
        <dbReference type="Proteomes" id="UP000182409"/>
    </source>
</evidence>
<feature type="domain" description="RNA polymerase sigma factor 70 region 4 type 2" evidence="7">
    <location>
        <begin position="134"/>
        <end position="186"/>
    </location>
</feature>
<evidence type="ECO:0000256" key="3">
    <source>
        <dbReference type="ARBA" id="ARBA00023082"/>
    </source>
</evidence>
<dbReference type="InterPro" id="IPR036388">
    <property type="entry name" value="WH-like_DNA-bd_sf"/>
</dbReference>
<dbReference type="SUPFAM" id="SSF88659">
    <property type="entry name" value="Sigma3 and sigma4 domains of RNA polymerase sigma factors"/>
    <property type="match status" value="1"/>
</dbReference>
<evidence type="ECO:0000259" key="6">
    <source>
        <dbReference type="Pfam" id="PF04542"/>
    </source>
</evidence>
<dbReference type="GO" id="GO:0006352">
    <property type="term" value="P:DNA-templated transcription initiation"/>
    <property type="evidence" value="ECO:0007669"/>
    <property type="project" value="InterPro"/>
</dbReference>
<keyword evidence="5" id="KW-0804">Transcription</keyword>
<dbReference type="InterPro" id="IPR013324">
    <property type="entry name" value="RNA_pol_sigma_r3/r4-like"/>
</dbReference>
<proteinExistence type="inferred from homology"/>
<dbReference type="Pfam" id="PF08281">
    <property type="entry name" value="Sigma70_r4_2"/>
    <property type="match status" value="1"/>
</dbReference>
<evidence type="ECO:0000256" key="1">
    <source>
        <dbReference type="ARBA" id="ARBA00010641"/>
    </source>
</evidence>
<evidence type="ECO:0000313" key="8">
    <source>
        <dbReference type="EMBL" id="SEC52874.1"/>
    </source>
</evidence>
<sequence>MQTNPVGMTNGYRAPRTASAANDRADLLDAMVEHRNYLNRVAFSILRHAEDAEDAVQAAYLSAWTGWASFRQQSSLKTWLTTIVMNKALTEVRKRRQTCLSMDADPLLMADAEWQLSVGQVTPEQHVIREQSVRRLQERMARLPQPTRTIVMLRFGQDLSLEEVALSSGTTRSSVNWHLSRGCKALRKSVARRRMLI</sequence>
<keyword evidence="3" id="KW-0731">Sigma factor</keyword>
<dbReference type="InterPro" id="IPR013325">
    <property type="entry name" value="RNA_pol_sigma_r2"/>
</dbReference>
<dbReference type="Pfam" id="PF04542">
    <property type="entry name" value="Sigma70_r2"/>
    <property type="match status" value="1"/>
</dbReference>
<gene>
    <name evidence="8" type="ORF">SAMN05443244_3681</name>
</gene>
<evidence type="ECO:0000256" key="5">
    <source>
        <dbReference type="ARBA" id="ARBA00023163"/>
    </source>
</evidence>
<dbReference type="PANTHER" id="PTHR43133">
    <property type="entry name" value="RNA POLYMERASE ECF-TYPE SIGMA FACTO"/>
    <property type="match status" value="1"/>
</dbReference>
<keyword evidence="2" id="KW-0805">Transcription regulation</keyword>
<dbReference type="Gene3D" id="1.10.10.10">
    <property type="entry name" value="Winged helix-like DNA-binding domain superfamily/Winged helix DNA-binding domain"/>
    <property type="match status" value="1"/>
</dbReference>
<protein>
    <submittedName>
        <fullName evidence="8">RNA polymerase sigma-70 factor, ECF subfamily</fullName>
    </submittedName>
</protein>
<dbReference type="EMBL" id="FNSD01000001">
    <property type="protein sequence ID" value="SEC52874.1"/>
    <property type="molecule type" value="Genomic_DNA"/>
</dbReference>
<accession>A0A1H4T9Q2</accession>
<feature type="domain" description="RNA polymerase sigma-70 region 2" evidence="6">
    <location>
        <begin position="33"/>
        <end position="96"/>
    </location>
</feature>
<dbReference type="RefSeq" id="WP_074655404.1">
    <property type="nucleotide sequence ID" value="NZ_FNSD01000001.1"/>
</dbReference>
<dbReference type="CDD" id="cd06171">
    <property type="entry name" value="Sigma70_r4"/>
    <property type="match status" value="1"/>
</dbReference>
<dbReference type="InterPro" id="IPR039425">
    <property type="entry name" value="RNA_pol_sigma-70-like"/>
</dbReference>
<evidence type="ECO:0000256" key="2">
    <source>
        <dbReference type="ARBA" id="ARBA00023015"/>
    </source>
</evidence>
<dbReference type="SUPFAM" id="SSF88946">
    <property type="entry name" value="Sigma2 domain of RNA polymerase sigma factors"/>
    <property type="match status" value="1"/>
</dbReference>
<dbReference type="InterPro" id="IPR007627">
    <property type="entry name" value="RNA_pol_sigma70_r2"/>
</dbReference>